<dbReference type="GO" id="GO:0006457">
    <property type="term" value="P:protein folding"/>
    <property type="evidence" value="ECO:0007669"/>
    <property type="project" value="InterPro"/>
</dbReference>
<gene>
    <name evidence="6" type="ORF">A8L45_14940</name>
</gene>
<keyword evidence="7" id="KW-1185">Reference proteome</keyword>
<feature type="chain" id="PRO_5008449180" description="Peptidyl-prolyl cis-trans isomerase" evidence="4">
    <location>
        <begin position="22"/>
        <end position="184"/>
    </location>
</feature>
<comment type="caution">
    <text evidence="6">The sequence shown here is derived from an EMBL/GenBank/DDBJ whole genome shotgun (WGS) entry which is preliminary data.</text>
</comment>
<proteinExistence type="inferred from homology"/>
<name>A0A1C3EF75_9GAMM</name>
<keyword evidence="4" id="KW-0732">Signal</keyword>
<evidence type="ECO:0000256" key="1">
    <source>
        <dbReference type="ARBA" id="ARBA00007365"/>
    </source>
</evidence>
<comment type="catalytic activity">
    <reaction evidence="4">
        <text>[protein]-peptidylproline (omega=180) = [protein]-peptidylproline (omega=0)</text>
        <dbReference type="Rhea" id="RHEA:16237"/>
        <dbReference type="Rhea" id="RHEA-COMP:10747"/>
        <dbReference type="Rhea" id="RHEA-COMP:10748"/>
        <dbReference type="ChEBI" id="CHEBI:83833"/>
        <dbReference type="ChEBI" id="CHEBI:83834"/>
        <dbReference type="EC" id="5.2.1.8"/>
    </reaction>
</comment>
<dbReference type="PROSITE" id="PS00170">
    <property type="entry name" value="CSA_PPIASE_1"/>
    <property type="match status" value="1"/>
</dbReference>
<dbReference type="OrthoDB" id="9807797at2"/>
<dbReference type="GO" id="GO:0003755">
    <property type="term" value="F:peptidyl-prolyl cis-trans isomerase activity"/>
    <property type="evidence" value="ECO:0007669"/>
    <property type="project" value="UniProtKB-UniRule"/>
</dbReference>
<evidence type="ECO:0000313" key="6">
    <source>
        <dbReference type="EMBL" id="ODA31896.1"/>
    </source>
</evidence>
<evidence type="ECO:0000256" key="2">
    <source>
        <dbReference type="ARBA" id="ARBA00023110"/>
    </source>
</evidence>
<dbReference type="PANTHER" id="PTHR43246">
    <property type="entry name" value="PEPTIDYL-PROLYL CIS-TRANS ISOMERASE CYP38, CHLOROPLASTIC"/>
    <property type="match status" value="1"/>
</dbReference>
<feature type="signal peptide" evidence="4">
    <location>
        <begin position="1"/>
        <end position="21"/>
    </location>
</feature>
<keyword evidence="2 4" id="KW-0697">Rotamase</keyword>
<dbReference type="InterPro" id="IPR002130">
    <property type="entry name" value="Cyclophilin-type_PPIase_dom"/>
</dbReference>
<reference evidence="6 7" key="1">
    <citation type="submission" date="2016-05" db="EMBL/GenBank/DDBJ databases">
        <title>Genomic Taxonomy of the Vibrionaceae.</title>
        <authorList>
            <person name="Gomez-Gil B."/>
            <person name="Enciso-Ibarra J."/>
        </authorList>
    </citation>
    <scope>NUCLEOTIDE SEQUENCE [LARGE SCALE GENOMIC DNA]</scope>
    <source>
        <strain evidence="6 7">CAIM 1920</strain>
    </source>
</reference>
<dbReference type="PRINTS" id="PR00153">
    <property type="entry name" value="CSAPPISMRASE"/>
</dbReference>
<evidence type="ECO:0000259" key="5">
    <source>
        <dbReference type="PROSITE" id="PS50072"/>
    </source>
</evidence>
<dbReference type="EC" id="5.2.1.8" evidence="4"/>
<sequence length="184" mass="19821">MKTMLKAVLLSAALIPCVALAGQKVKVDTTMGAFTLELNEQKAPKTVANFIRYVEDGSYVGTQFHRVISGFVAQGGGFDKNFKRLSTYENVVNESSNGLSNATGTIAMARTQDPNSATRQFYINLKDNTFLDGSKTKPGYTVFGKVTDGFGTFTKMASVKTGVKNGMRDVPTNPVVITSVTLVK</sequence>
<protein>
    <recommendedName>
        <fullName evidence="4">Peptidyl-prolyl cis-trans isomerase</fullName>
        <shortName evidence="4">PPIase</shortName>
        <ecNumber evidence="4">5.2.1.8</ecNumber>
    </recommendedName>
</protein>
<keyword evidence="3 4" id="KW-0413">Isomerase</keyword>
<evidence type="ECO:0000256" key="3">
    <source>
        <dbReference type="ARBA" id="ARBA00023235"/>
    </source>
</evidence>
<comment type="function">
    <text evidence="4">PPIases accelerate the folding of proteins. It catalyzes the cis-trans isomerization of proline imidic peptide bonds in oligopeptides.</text>
</comment>
<dbReference type="Gene3D" id="2.40.100.10">
    <property type="entry name" value="Cyclophilin-like"/>
    <property type="match status" value="1"/>
</dbReference>
<evidence type="ECO:0000313" key="7">
    <source>
        <dbReference type="Proteomes" id="UP000094936"/>
    </source>
</evidence>
<dbReference type="InterPro" id="IPR020892">
    <property type="entry name" value="Cyclophilin-type_PPIase_CS"/>
</dbReference>
<organism evidence="6 7">
    <name type="scientific">Veronia pacifica</name>
    <dbReference type="NCBI Taxonomy" id="1080227"/>
    <lineage>
        <taxon>Bacteria</taxon>
        <taxon>Pseudomonadati</taxon>
        <taxon>Pseudomonadota</taxon>
        <taxon>Gammaproteobacteria</taxon>
        <taxon>Vibrionales</taxon>
        <taxon>Vibrionaceae</taxon>
        <taxon>Veronia</taxon>
    </lineage>
</organism>
<dbReference type="EMBL" id="LYBM01000028">
    <property type="protein sequence ID" value="ODA31896.1"/>
    <property type="molecule type" value="Genomic_DNA"/>
</dbReference>
<dbReference type="Pfam" id="PF00160">
    <property type="entry name" value="Pro_isomerase"/>
    <property type="match status" value="1"/>
</dbReference>
<dbReference type="SUPFAM" id="SSF50891">
    <property type="entry name" value="Cyclophilin-like"/>
    <property type="match status" value="1"/>
</dbReference>
<dbReference type="PROSITE" id="PS50072">
    <property type="entry name" value="CSA_PPIASE_2"/>
    <property type="match status" value="1"/>
</dbReference>
<dbReference type="AlphaFoldDB" id="A0A1C3EF75"/>
<comment type="similarity">
    <text evidence="1 4">Belongs to the cyclophilin-type PPIase family.</text>
</comment>
<feature type="domain" description="PPIase cyclophilin-type" evidence="5">
    <location>
        <begin position="28"/>
        <end position="182"/>
    </location>
</feature>
<dbReference type="STRING" id="1080227.A8L45_14940"/>
<dbReference type="InterPro" id="IPR029000">
    <property type="entry name" value="Cyclophilin-like_dom_sf"/>
</dbReference>
<dbReference type="Proteomes" id="UP000094936">
    <property type="component" value="Unassembled WGS sequence"/>
</dbReference>
<dbReference type="InterPro" id="IPR044665">
    <property type="entry name" value="E_coli_cyclophilin_A-like"/>
</dbReference>
<evidence type="ECO:0000256" key="4">
    <source>
        <dbReference type="RuleBase" id="RU363019"/>
    </source>
</evidence>
<accession>A0A1C3EF75</accession>